<comment type="caution">
    <text evidence="1">The sequence shown here is derived from an EMBL/GenBank/DDBJ whole genome shotgun (WGS) entry which is preliminary data.</text>
</comment>
<keyword evidence="2" id="KW-1185">Reference proteome</keyword>
<dbReference type="EMBL" id="JADYXP020000011">
    <property type="protein sequence ID" value="KAL0114370.1"/>
    <property type="molecule type" value="Genomic_DNA"/>
</dbReference>
<gene>
    <name evidence="1" type="ORF">PUN28_011556</name>
</gene>
<proteinExistence type="predicted"/>
<reference evidence="1 2" key="1">
    <citation type="submission" date="2023-03" db="EMBL/GenBank/DDBJ databases">
        <title>High recombination rates correlate with genetic variation in Cardiocondyla obscurior ants.</title>
        <authorList>
            <person name="Errbii M."/>
        </authorList>
    </citation>
    <scope>NUCLEOTIDE SEQUENCE [LARGE SCALE GENOMIC DNA]</scope>
    <source>
        <strain evidence="1">Alpha-2009</strain>
        <tissue evidence="1">Whole body</tissue>
    </source>
</reference>
<dbReference type="Proteomes" id="UP001430953">
    <property type="component" value="Unassembled WGS sequence"/>
</dbReference>
<organism evidence="1 2">
    <name type="scientific">Cardiocondyla obscurior</name>
    <dbReference type="NCBI Taxonomy" id="286306"/>
    <lineage>
        <taxon>Eukaryota</taxon>
        <taxon>Metazoa</taxon>
        <taxon>Ecdysozoa</taxon>
        <taxon>Arthropoda</taxon>
        <taxon>Hexapoda</taxon>
        <taxon>Insecta</taxon>
        <taxon>Pterygota</taxon>
        <taxon>Neoptera</taxon>
        <taxon>Endopterygota</taxon>
        <taxon>Hymenoptera</taxon>
        <taxon>Apocrita</taxon>
        <taxon>Aculeata</taxon>
        <taxon>Formicoidea</taxon>
        <taxon>Formicidae</taxon>
        <taxon>Myrmicinae</taxon>
        <taxon>Cardiocondyla</taxon>
    </lineage>
</organism>
<evidence type="ECO:0008006" key="3">
    <source>
        <dbReference type="Google" id="ProtNLM"/>
    </source>
</evidence>
<name>A0AAW2FH08_9HYME</name>
<protein>
    <recommendedName>
        <fullName evidence="3">Ribosomal protein L9</fullName>
    </recommendedName>
</protein>
<dbReference type="AlphaFoldDB" id="A0AAW2FH08"/>
<sequence length="60" mass="6988">MILNIRLELSSKRNTNGIRNNRVVSEIKLNFEGKCEKIESLIPYASVKIKGYFFSRLRLS</sequence>
<evidence type="ECO:0000313" key="1">
    <source>
        <dbReference type="EMBL" id="KAL0114370.1"/>
    </source>
</evidence>
<accession>A0AAW2FH08</accession>
<evidence type="ECO:0000313" key="2">
    <source>
        <dbReference type="Proteomes" id="UP001430953"/>
    </source>
</evidence>